<evidence type="ECO:0000256" key="7">
    <source>
        <dbReference type="ARBA" id="ARBA00023235"/>
    </source>
</evidence>
<keyword evidence="4 9" id="KW-0963">Cytoplasm</keyword>
<dbReference type="PROSITE" id="PS51464">
    <property type="entry name" value="SIS"/>
    <property type="match status" value="1"/>
</dbReference>
<evidence type="ECO:0000313" key="12">
    <source>
        <dbReference type="Proteomes" id="UP000825051"/>
    </source>
</evidence>
<dbReference type="SUPFAM" id="SSF53697">
    <property type="entry name" value="SIS domain"/>
    <property type="match status" value="1"/>
</dbReference>
<dbReference type="GO" id="GO:0097367">
    <property type="term" value="F:carbohydrate derivative binding"/>
    <property type="evidence" value="ECO:0007669"/>
    <property type="project" value="InterPro"/>
</dbReference>
<feature type="binding site" evidence="9">
    <location>
        <begin position="88"/>
        <end position="89"/>
    </location>
    <ligand>
        <name>substrate</name>
    </ligand>
</feature>
<keyword evidence="8 9" id="KW-0119">Carbohydrate metabolism</keyword>
<feature type="binding site" evidence="9">
    <location>
        <begin position="46"/>
        <end position="48"/>
    </location>
    <ligand>
        <name>substrate</name>
    </ligand>
</feature>
<comment type="function">
    <text evidence="9">Catalyzes the isomerization of sedoheptulose 7-phosphate in D-glycero-D-manno-heptose 7-phosphate.</text>
</comment>
<evidence type="ECO:0000256" key="8">
    <source>
        <dbReference type="ARBA" id="ARBA00023277"/>
    </source>
</evidence>
<dbReference type="Gene3D" id="3.40.50.10490">
    <property type="entry name" value="Glucose-6-phosphate isomerase like protein, domain 1"/>
    <property type="match status" value="1"/>
</dbReference>
<feature type="binding site" evidence="9">
    <location>
        <position position="59"/>
    </location>
    <ligand>
        <name>substrate</name>
    </ligand>
</feature>
<dbReference type="GO" id="GO:0008270">
    <property type="term" value="F:zinc ion binding"/>
    <property type="evidence" value="ECO:0007669"/>
    <property type="project" value="UniProtKB-UniRule"/>
</dbReference>
<dbReference type="PANTHER" id="PTHR30390:SF6">
    <property type="entry name" value="DNAA INITIATOR-ASSOCIATING PROTEIN DIAA"/>
    <property type="match status" value="1"/>
</dbReference>
<evidence type="ECO:0000256" key="5">
    <source>
        <dbReference type="ARBA" id="ARBA00022723"/>
    </source>
</evidence>
<gene>
    <name evidence="9" type="primary">gmhA</name>
    <name evidence="11" type="ORF">K0B96_03160</name>
</gene>
<feature type="binding site" evidence="9">
    <location>
        <position position="59"/>
    </location>
    <ligand>
        <name>Zn(2+)</name>
        <dbReference type="ChEBI" id="CHEBI:29105"/>
    </ligand>
</feature>
<accession>A0A8F9TX30</accession>
<evidence type="ECO:0000313" key="11">
    <source>
        <dbReference type="EMBL" id="QYM79632.1"/>
    </source>
</evidence>
<dbReference type="InterPro" id="IPR004515">
    <property type="entry name" value="Phosphoheptose_Isoase"/>
</dbReference>
<dbReference type="GO" id="GO:0005737">
    <property type="term" value="C:cytoplasm"/>
    <property type="evidence" value="ECO:0007669"/>
    <property type="project" value="UniProtKB-SubCell"/>
</dbReference>
<dbReference type="InterPro" id="IPR050099">
    <property type="entry name" value="SIS_GmhA/DiaA_subfam"/>
</dbReference>
<organism evidence="11 12">
    <name type="scientific">Horticoccus luteus</name>
    <dbReference type="NCBI Taxonomy" id="2862869"/>
    <lineage>
        <taxon>Bacteria</taxon>
        <taxon>Pseudomonadati</taxon>
        <taxon>Verrucomicrobiota</taxon>
        <taxon>Opitutia</taxon>
        <taxon>Opitutales</taxon>
        <taxon>Opitutaceae</taxon>
        <taxon>Horticoccus</taxon>
    </lineage>
</organism>
<dbReference type="InterPro" id="IPR046348">
    <property type="entry name" value="SIS_dom_sf"/>
</dbReference>
<evidence type="ECO:0000256" key="3">
    <source>
        <dbReference type="ARBA" id="ARBA00009894"/>
    </source>
</evidence>
<keyword evidence="6 9" id="KW-0862">Zinc</keyword>
<evidence type="ECO:0000256" key="6">
    <source>
        <dbReference type="ARBA" id="ARBA00022833"/>
    </source>
</evidence>
<name>A0A8F9TX30_9BACT</name>
<feature type="binding site" evidence="9">
    <location>
        <position position="166"/>
    </location>
    <ligand>
        <name>substrate</name>
    </ligand>
</feature>
<evidence type="ECO:0000256" key="4">
    <source>
        <dbReference type="ARBA" id="ARBA00022490"/>
    </source>
</evidence>
<dbReference type="Proteomes" id="UP000825051">
    <property type="component" value="Chromosome"/>
</dbReference>
<comment type="subcellular location">
    <subcellularLocation>
        <location evidence="2 9">Cytoplasm</location>
    </subcellularLocation>
</comment>
<protein>
    <recommendedName>
        <fullName evidence="9">Phosphoheptose isomerase</fullName>
        <ecNumber evidence="9">5.3.1.28</ecNumber>
    </recommendedName>
    <alternativeName>
        <fullName evidence="9">Sedoheptulose 7-phosphate isomerase</fullName>
    </alternativeName>
</protein>
<keyword evidence="7 9" id="KW-0413">Isomerase</keyword>
<comment type="pathway">
    <text evidence="9">Carbohydrate biosynthesis; D-glycero-D-manno-heptose 7-phosphate biosynthesis; D-glycero-alpha-D-manno-heptose 7-phosphate and D-glycero-beta-D-manno-heptose 7-phosphate from sedoheptulose 7-phosphate: step 1/1.</text>
</comment>
<feature type="binding site" evidence="9">
    <location>
        <position position="119"/>
    </location>
    <ligand>
        <name>substrate</name>
    </ligand>
</feature>
<comment type="cofactor">
    <cofactor evidence="9">
        <name>Zn(2+)</name>
        <dbReference type="ChEBI" id="CHEBI:29105"/>
    </cofactor>
    <text evidence="9">Binds 1 zinc ion per subunit.</text>
</comment>
<dbReference type="UniPathway" id="UPA00041">
    <property type="reaction ID" value="UER00436"/>
</dbReference>
<keyword evidence="12" id="KW-1185">Reference proteome</keyword>
<dbReference type="CDD" id="cd05006">
    <property type="entry name" value="SIS_GmhA"/>
    <property type="match status" value="1"/>
</dbReference>
<evidence type="ECO:0000256" key="2">
    <source>
        <dbReference type="ARBA" id="ARBA00004496"/>
    </source>
</evidence>
<feature type="binding site" evidence="9">
    <location>
        <position position="174"/>
    </location>
    <ligand>
        <name>Zn(2+)</name>
        <dbReference type="ChEBI" id="CHEBI:29105"/>
    </ligand>
</feature>
<dbReference type="GO" id="GO:0008968">
    <property type="term" value="F:D-sedoheptulose 7-phosphate isomerase activity"/>
    <property type="evidence" value="ECO:0007669"/>
    <property type="project" value="UniProtKB-UniRule"/>
</dbReference>
<proteinExistence type="inferred from homology"/>
<dbReference type="GO" id="GO:2001061">
    <property type="term" value="P:D-glycero-D-manno-heptose 7-phosphate biosynthetic process"/>
    <property type="evidence" value="ECO:0007669"/>
    <property type="project" value="UniProtKB-UniPathway"/>
</dbReference>
<dbReference type="KEGG" id="ole:K0B96_03160"/>
<dbReference type="HAMAP" id="MF_00067">
    <property type="entry name" value="GmhA"/>
    <property type="match status" value="1"/>
</dbReference>
<evidence type="ECO:0000256" key="9">
    <source>
        <dbReference type="HAMAP-Rule" id="MF_00067"/>
    </source>
</evidence>
<feature type="binding site" evidence="9">
    <location>
        <position position="55"/>
    </location>
    <ligand>
        <name>Zn(2+)</name>
        <dbReference type="ChEBI" id="CHEBI:29105"/>
    </ligand>
</feature>
<dbReference type="GO" id="GO:0005975">
    <property type="term" value="P:carbohydrate metabolic process"/>
    <property type="evidence" value="ECO:0007669"/>
    <property type="project" value="UniProtKB-UniRule"/>
</dbReference>
<evidence type="ECO:0000256" key="1">
    <source>
        <dbReference type="ARBA" id="ARBA00000348"/>
    </source>
</evidence>
<dbReference type="PANTHER" id="PTHR30390">
    <property type="entry name" value="SEDOHEPTULOSE 7-PHOSPHATE ISOMERASE / DNAA INITIATOR-ASSOCIATING FACTOR FOR REPLICATION INITIATION"/>
    <property type="match status" value="1"/>
</dbReference>
<sequence>MTFEASLAETLRTFQALSSLRPAIDRAGDLVLATLARGGKLLICGNGGSAAEAQHFSTELVGRYQKNRRALPAIALNSDGSLLSCIGNDYGYDDVFARQIAGLARPGDLVVVLTSSGNSANILAALAEAKKLGLDTIAFLGRGGGKAKGLATCELIMPSESGAACQEAHLFLIHHLCERIDAAYAT</sequence>
<dbReference type="RefSeq" id="WP_220163784.1">
    <property type="nucleotide sequence ID" value="NZ_CP080507.1"/>
</dbReference>
<evidence type="ECO:0000259" key="10">
    <source>
        <dbReference type="PROSITE" id="PS51464"/>
    </source>
</evidence>
<dbReference type="AlphaFoldDB" id="A0A8F9TX30"/>
<keyword evidence="5 9" id="KW-0479">Metal-binding</keyword>
<comment type="catalytic activity">
    <reaction evidence="1 9">
        <text>2 D-sedoheptulose 7-phosphate = D-glycero-alpha-D-manno-heptose 7-phosphate + D-glycero-beta-D-manno-heptose 7-phosphate</text>
        <dbReference type="Rhea" id="RHEA:27489"/>
        <dbReference type="ChEBI" id="CHEBI:57483"/>
        <dbReference type="ChEBI" id="CHEBI:60203"/>
        <dbReference type="ChEBI" id="CHEBI:60204"/>
        <dbReference type="EC" id="5.3.1.28"/>
    </reaction>
</comment>
<feature type="binding site" evidence="9">
    <location>
        <position position="166"/>
    </location>
    <ligand>
        <name>Zn(2+)</name>
        <dbReference type="ChEBI" id="CHEBI:29105"/>
    </ligand>
</feature>
<dbReference type="EMBL" id="CP080507">
    <property type="protein sequence ID" value="QYM79632.1"/>
    <property type="molecule type" value="Genomic_DNA"/>
</dbReference>
<comment type="caution">
    <text evidence="9">Lacks conserved residue(s) required for the propagation of feature annotation.</text>
</comment>
<dbReference type="Pfam" id="PF13580">
    <property type="entry name" value="SIS_2"/>
    <property type="match status" value="1"/>
</dbReference>
<dbReference type="InterPro" id="IPR035461">
    <property type="entry name" value="GmhA/DiaA"/>
</dbReference>
<feature type="domain" description="SIS" evidence="10">
    <location>
        <begin position="31"/>
        <end position="186"/>
    </location>
</feature>
<reference evidence="11" key="1">
    <citation type="submission" date="2021-08" db="EMBL/GenBank/DDBJ databases">
        <title>Genome of a novel bacterium of the phylum Verrucomicrobia, Oleiharenicola sp. KSB-15.</title>
        <authorList>
            <person name="Chung J.-H."/>
            <person name="Ahn J.-H."/>
            <person name="Yoon Y."/>
            <person name="Kim D.-Y."/>
            <person name="An S.-H."/>
            <person name="Park I."/>
            <person name="Yeon J."/>
        </authorList>
    </citation>
    <scope>NUCLEOTIDE SEQUENCE</scope>
    <source>
        <strain evidence="11">KSB-15</strain>
    </source>
</reference>
<dbReference type="EC" id="5.3.1.28" evidence="9"/>
<comment type="similarity">
    <text evidence="3 9">Belongs to the SIS family. GmhA subfamily.</text>
</comment>
<comment type="miscellaneous">
    <text evidence="9">The reaction produces a racemic mixture of D-glycero-alpha-D-manno-heptose 7-phosphate and D-glycero-beta-D-manno-heptose 7-phosphate.</text>
</comment>
<dbReference type="InterPro" id="IPR001347">
    <property type="entry name" value="SIS_dom"/>
</dbReference>